<accession>A0A9Q8LA46</accession>
<dbReference type="OrthoDB" id="3899662at2759"/>
<protein>
    <submittedName>
        <fullName evidence="1">Uncharacterized protein</fullName>
    </submittedName>
</protein>
<dbReference type="KEGG" id="ffu:CLAFUR5_02640"/>
<reference evidence="1" key="1">
    <citation type="submission" date="2021-12" db="EMBL/GenBank/DDBJ databases">
        <authorList>
            <person name="Zaccaron A."/>
            <person name="Stergiopoulos I."/>
        </authorList>
    </citation>
    <scope>NUCLEOTIDE SEQUENCE</scope>
    <source>
        <strain evidence="1">Race5_Kim</strain>
    </source>
</reference>
<dbReference type="OMA" id="NTYGSVW"/>
<keyword evidence="2" id="KW-1185">Reference proteome</keyword>
<name>A0A9Q8LA46_PASFU</name>
<evidence type="ECO:0000313" key="2">
    <source>
        <dbReference type="Proteomes" id="UP000756132"/>
    </source>
</evidence>
<dbReference type="Proteomes" id="UP000756132">
    <property type="component" value="Chromosome 2"/>
</dbReference>
<dbReference type="RefSeq" id="XP_047758008.1">
    <property type="nucleotide sequence ID" value="XM_047901788.1"/>
</dbReference>
<dbReference type="EMBL" id="CP090164">
    <property type="protein sequence ID" value="UJO13642.1"/>
    <property type="molecule type" value="Genomic_DNA"/>
</dbReference>
<dbReference type="GeneID" id="71982518"/>
<dbReference type="AlphaFoldDB" id="A0A9Q8LA46"/>
<reference evidence="1" key="2">
    <citation type="journal article" date="2022" name="Microb. Genom.">
        <title>A chromosome-scale genome assembly of the tomato pathogen Cladosporium fulvum reveals a compartmentalized genome architecture and the presence of a dispensable chromosome.</title>
        <authorList>
            <person name="Zaccaron A.Z."/>
            <person name="Chen L.H."/>
            <person name="Samaras A."/>
            <person name="Stergiopoulos I."/>
        </authorList>
    </citation>
    <scope>NUCLEOTIDE SEQUENCE</scope>
    <source>
        <strain evidence="1">Race5_Kim</strain>
    </source>
</reference>
<sequence length="329" mass="36379">MTTPGASCPFLELPCELRLLIYGYAVLDSPTITIGTAQLTGTHADIVHRFYGSSQSPFPGIPQNHEPVVETRYQSALLSNQATIQLSPATTEPLNEPYQNTQTAYHILSRLCKQVNHELKSHFSIPSRRQTSLFVQYPHGLHVFHKVTPQLLRQARSVHLAGVYIPSNFSPARAACLGPRNAPAQEKLQGTTPNSAEELGDLIKSMFGPDAQHPIEKLEMRVYFPGEDSYGTVWGDDSSPIVVALRNISLGEISMEVWRGRHATGVYLTATPAKERKRVVSTVWRKLEEGGRGEPARGSWIVDPKWPEWAEEYSMSPGSKGDTIISVPA</sequence>
<gene>
    <name evidence="1" type="ORF">CLAFUR5_02640</name>
</gene>
<organism evidence="1 2">
    <name type="scientific">Passalora fulva</name>
    <name type="common">Tomato leaf mold</name>
    <name type="synonym">Cladosporium fulvum</name>
    <dbReference type="NCBI Taxonomy" id="5499"/>
    <lineage>
        <taxon>Eukaryota</taxon>
        <taxon>Fungi</taxon>
        <taxon>Dikarya</taxon>
        <taxon>Ascomycota</taxon>
        <taxon>Pezizomycotina</taxon>
        <taxon>Dothideomycetes</taxon>
        <taxon>Dothideomycetidae</taxon>
        <taxon>Mycosphaerellales</taxon>
        <taxon>Mycosphaerellaceae</taxon>
        <taxon>Fulvia</taxon>
    </lineage>
</organism>
<proteinExistence type="predicted"/>
<evidence type="ECO:0000313" key="1">
    <source>
        <dbReference type="EMBL" id="UJO13642.1"/>
    </source>
</evidence>